<comment type="caution">
    <text evidence="10">The sequence shown here is derived from an EMBL/GenBank/DDBJ whole genome shotgun (WGS) entry which is preliminary data.</text>
</comment>
<feature type="binding site" evidence="7">
    <location>
        <position position="267"/>
    </location>
    <ligand>
        <name>shikimate</name>
        <dbReference type="ChEBI" id="CHEBI:36208"/>
    </ligand>
</feature>
<dbReference type="Pfam" id="PF08501">
    <property type="entry name" value="Shikimate_dh_N"/>
    <property type="match status" value="1"/>
</dbReference>
<dbReference type="InterPro" id="IPR046346">
    <property type="entry name" value="Aminoacid_DH-like_N_sf"/>
</dbReference>
<evidence type="ECO:0000256" key="1">
    <source>
        <dbReference type="ARBA" id="ARBA00004871"/>
    </source>
</evidence>
<dbReference type="Pfam" id="PF18317">
    <property type="entry name" value="SDH_C"/>
    <property type="match status" value="1"/>
</dbReference>
<keyword evidence="6 7" id="KW-0057">Aromatic amino acid biosynthesis</keyword>
<dbReference type="PANTHER" id="PTHR21089">
    <property type="entry name" value="SHIKIMATE DEHYDROGENASE"/>
    <property type="match status" value="1"/>
</dbReference>
<feature type="binding site" evidence="7">
    <location>
        <position position="260"/>
    </location>
    <ligand>
        <name>NADP(+)</name>
        <dbReference type="ChEBI" id="CHEBI:58349"/>
    </ligand>
</feature>
<dbReference type="PANTHER" id="PTHR21089:SF1">
    <property type="entry name" value="BIFUNCTIONAL 3-DEHYDROQUINATE DEHYDRATASE_SHIKIMATE DEHYDROGENASE, CHLOROPLASTIC"/>
    <property type="match status" value="1"/>
</dbReference>
<evidence type="ECO:0000259" key="8">
    <source>
        <dbReference type="Pfam" id="PF08501"/>
    </source>
</evidence>
<dbReference type="Gene3D" id="3.40.50.720">
    <property type="entry name" value="NAD(P)-binding Rossmann-like Domain"/>
    <property type="match status" value="1"/>
</dbReference>
<keyword evidence="4 7" id="KW-0521">NADP</keyword>
<feature type="domain" description="Shikimate dehydrogenase substrate binding N-terminal" evidence="8">
    <location>
        <begin position="19"/>
        <end position="101"/>
    </location>
</feature>
<reference evidence="11" key="1">
    <citation type="journal article" date="2024" name="Algal Res.">
        <title>Biochemical, toxicological and genomic investigation of a high-biomass producing Limnothrix strain isolated from Italian shallow drinking water reservoir.</title>
        <authorList>
            <person name="Simonazzi M."/>
            <person name="Shishido T.K."/>
            <person name="Delbaje E."/>
            <person name="Wahlsten M."/>
            <person name="Fewer D.P."/>
            <person name="Sivonen K."/>
            <person name="Pezzolesi L."/>
            <person name="Pistocchi R."/>
        </authorList>
    </citation>
    <scope>NUCLEOTIDE SEQUENCE [LARGE SCALE GENOMIC DNA]</scope>
    <source>
        <strain evidence="11">LRLZ20PSL1</strain>
    </source>
</reference>
<dbReference type="InterPro" id="IPR041121">
    <property type="entry name" value="SDH_C"/>
</dbReference>
<dbReference type="InterPro" id="IPR022893">
    <property type="entry name" value="Shikimate_DH_fam"/>
</dbReference>
<dbReference type="SUPFAM" id="SSF53223">
    <property type="entry name" value="Aminoacid dehydrogenase-like, N-terminal domain"/>
    <property type="match status" value="1"/>
</dbReference>
<comment type="pathway">
    <text evidence="1 7">Metabolic intermediate biosynthesis; chorismate biosynthesis; chorismate from D-erythrose 4-phosphate and phosphoenolpyruvate: step 4/7.</text>
</comment>
<dbReference type="InterPro" id="IPR036291">
    <property type="entry name" value="NAD(P)-bd_dom_sf"/>
</dbReference>
<keyword evidence="3 7" id="KW-0028">Amino-acid biosynthesis</keyword>
<dbReference type="GO" id="GO:0004764">
    <property type="term" value="F:shikimate 3-dehydrogenase (NADP+) activity"/>
    <property type="evidence" value="ECO:0007669"/>
    <property type="project" value="UniProtKB-EC"/>
</dbReference>
<comment type="catalytic activity">
    <reaction evidence="7">
        <text>shikimate + NADP(+) = 3-dehydroshikimate + NADPH + H(+)</text>
        <dbReference type="Rhea" id="RHEA:17737"/>
        <dbReference type="ChEBI" id="CHEBI:15378"/>
        <dbReference type="ChEBI" id="CHEBI:16630"/>
        <dbReference type="ChEBI" id="CHEBI:36208"/>
        <dbReference type="ChEBI" id="CHEBI:57783"/>
        <dbReference type="ChEBI" id="CHEBI:58349"/>
        <dbReference type="EC" id="1.1.1.25"/>
    </reaction>
</comment>
<proteinExistence type="inferred from homology"/>
<dbReference type="InterPro" id="IPR013708">
    <property type="entry name" value="Shikimate_DH-bd_N"/>
</dbReference>
<sequence>MSSDMHRSPITGKTRLLGVIGDPIGHSLSPVMHNQAIASLGVDAVYVAFPVKPADLTKAMDGFAAVEVLGLSVTIPHKQAVMPLLADISDVARSVGAVNTLWRTDRGWAGTNTDVDGFVAPLKALRAHWQGATALVLGTGGAARAVIAGAKLLGCDRVVVAGRDPQKLAALQQHFGPPNPLAIALETLVWSDLDRVLPSADLLVNSTPVGMHPLAADSPLSIAQLALLPPSSIVYDLIYTPRPTRFLQMAGDRGLQTIDGLEMLVQQGAVALSRWLGQPAPVAVMRSAVEAFLAPRS</sequence>
<name>A0ABW7C599_9CYAN</name>
<feature type="active site" description="Proton acceptor" evidence="7">
    <location>
        <position position="78"/>
    </location>
</feature>
<protein>
    <recommendedName>
        <fullName evidence="2 7">Shikimate dehydrogenase (NADP(+))</fullName>
        <shortName evidence="7">SDH</shortName>
        <ecNumber evidence="2 7">1.1.1.25</ecNumber>
    </recommendedName>
</protein>
<evidence type="ECO:0000313" key="11">
    <source>
        <dbReference type="Proteomes" id="UP001604335"/>
    </source>
</evidence>
<accession>A0ABW7C599</accession>
<feature type="domain" description="SDH C-terminal" evidence="9">
    <location>
        <begin position="260"/>
        <end position="290"/>
    </location>
</feature>
<dbReference type="HAMAP" id="MF_00222">
    <property type="entry name" value="Shikimate_DH_AroE"/>
    <property type="match status" value="1"/>
</dbReference>
<feature type="binding site" evidence="7">
    <location>
        <position position="114"/>
    </location>
    <ligand>
        <name>shikimate</name>
        <dbReference type="ChEBI" id="CHEBI:36208"/>
    </ligand>
</feature>
<comment type="caution">
    <text evidence="7">Lacks conserved residue(s) required for the propagation of feature annotation.</text>
</comment>
<dbReference type="Proteomes" id="UP001604335">
    <property type="component" value="Unassembled WGS sequence"/>
</dbReference>
<evidence type="ECO:0000256" key="6">
    <source>
        <dbReference type="ARBA" id="ARBA00023141"/>
    </source>
</evidence>
<dbReference type="CDD" id="cd01065">
    <property type="entry name" value="NAD_bind_Shikimate_DH"/>
    <property type="match status" value="1"/>
</dbReference>
<evidence type="ECO:0000256" key="4">
    <source>
        <dbReference type="ARBA" id="ARBA00022857"/>
    </source>
</evidence>
<evidence type="ECO:0000256" key="5">
    <source>
        <dbReference type="ARBA" id="ARBA00023002"/>
    </source>
</evidence>
<comment type="function">
    <text evidence="7">Involved in the biosynthesis of the chorismate, which leads to the biosynthesis of aromatic amino acids. Catalyzes the reversible NADPH linked reduction of 3-dehydroshikimate (DHSA) to yield shikimate (SA).</text>
</comment>
<evidence type="ECO:0000259" key="9">
    <source>
        <dbReference type="Pfam" id="PF18317"/>
    </source>
</evidence>
<dbReference type="SUPFAM" id="SSF51735">
    <property type="entry name" value="NAD(P)-binding Rossmann-fold domains"/>
    <property type="match status" value="1"/>
</dbReference>
<evidence type="ECO:0000256" key="7">
    <source>
        <dbReference type="HAMAP-Rule" id="MF_00222"/>
    </source>
</evidence>
<feature type="binding site" evidence="7">
    <location>
        <begin position="27"/>
        <end position="29"/>
    </location>
    <ligand>
        <name>shikimate</name>
        <dbReference type="ChEBI" id="CHEBI:36208"/>
    </ligand>
</feature>
<feature type="binding site" evidence="7">
    <location>
        <position position="239"/>
    </location>
    <ligand>
        <name>shikimate</name>
        <dbReference type="ChEBI" id="CHEBI:36208"/>
    </ligand>
</feature>
<organism evidence="10 11">
    <name type="scientific">Limnothrix redekei LRLZ20PSL1</name>
    <dbReference type="NCBI Taxonomy" id="3112953"/>
    <lineage>
        <taxon>Bacteria</taxon>
        <taxon>Bacillati</taxon>
        <taxon>Cyanobacteriota</taxon>
        <taxon>Cyanophyceae</taxon>
        <taxon>Pseudanabaenales</taxon>
        <taxon>Pseudanabaenaceae</taxon>
        <taxon>Limnothrix</taxon>
    </lineage>
</organism>
<dbReference type="NCBIfam" id="NF001314">
    <property type="entry name" value="PRK00258.2-2"/>
    <property type="match status" value="1"/>
</dbReference>
<dbReference type="NCBIfam" id="TIGR00507">
    <property type="entry name" value="aroE"/>
    <property type="match status" value="1"/>
</dbReference>
<evidence type="ECO:0000313" key="10">
    <source>
        <dbReference type="EMBL" id="MFG3816400.1"/>
    </source>
</evidence>
<feature type="binding site" evidence="7">
    <location>
        <position position="90"/>
    </location>
    <ligand>
        <name>NADP(+)</name>
        <dbReference type="ChEBI" id="CHEBI:58349"/>
    </ligand>
</feature>
<keyword evidence="5 7" id="KW-0560">Oxidoreductase</keyword>
<feature type="binding site" evidence="7">
    <location>
        <position position="74"/>
    </location>
    <ligand>
        <name>shikimate</name>
        <dbReference type="ChEBI" id="CHEBI:36208"/>
    </ligand>
</feature>
<dbReference type="EMBL" id="JAZAQF010000012">
    <property type="protein sequence ID" value="MFG3816400.1"/>
    <property type="molecule type" value="Genomic_DNA"/>
</dbReference>
<dbReference type="EC" id="1.1.1.25" evidence="2 7"/>
<comment type="subunit">
    <text evidence="7">Homodimer.</text>
</comment>
<evidence type="ECO:0000256" key="3">
    <source>
        <dbReference type="ARBA" id="ARBA00022605"/>
    </source>
</evidence>
<gene>
    <name evidence="7" type="primary">aroE</name>
    <name evidence="10" type="ORF">VPK24_02030</name>
</gene>
<comment type="similarity">
    <text evidence="7">Belongs to the shikimate dehydrogenase family.</text>
</comment>
<evidence type="ECO:0000256" key="2">
    <source>
        <dbReference type="ARBA" id="ARBA00012962"/>
    </source>
</evidence>
<keyword evidence="11" id="KW-1185">Reference proteome</keyword>
<dbReference type="InterPro" id="IPR011342">
    <property type="entry name" value="Shikimate_DH"/>
</dbReference>
<feature type="binding site" evidence="7">
    <location>
        <position position="99"/>
    </location>
    <ligand>
        <name>shikimate</name>
        <dbReference type="ChEBI" id="CHEBI:36208"/>
    </ligand>
</feature>
<feature type="binding site" evidence="7">
    <location>
        <position position="237"/>
    </location>
    <ligand>
        <name>NADP(+)</name>
        <dbReference type="ChEBI" id="CHEBI:58349"/>
    </ligand>
</feature>
<dbReference type="Gene3D" id="3.40.50.10860">
    <property type="entry name" value="Leucine Dehydrogenase, chain A, domain 1"/>
    <property type="match status" value="1"/>
</dbReference>